<evidence type="ECO:0008006" key="4">
    <source>
        <dbReference type="Google" id="ProtNLM"/>
    </source>
</evidence>
<evidence type="ECO:0000313" key="2">
    <source>
        <dbReference type="EMBL" id="MBE1559761.1"/>
    </source>
</evidence>
<name>A0ABR9KCM5_9ACTN</name>
<organism evidence="2 3">
    <name type="scientific">Nonomuraea africana</name>
    <dbReference type="NCBI Taxonomy" id="46171"/>
    <lineage>
        <taxon>Bacteria</taxon>
        <taxon>Bacillati</taxon>
        <taxon>Actinomycetota</taxon>
        <taxon>Actinomycetes</taxon>
        <taxon>Streptosporangiales</taxon>
        <taxon>Streptosporangiaceae</taxon>
        <taxon>Nonomuraea</taxon>
    </lineage>
</organism>
<gene>
    <name evidence="2" type="ORF">H4W81_002540</name>
</gene>
<keyword evidence="1" id="KW-0732">Signal</keyword>
<evidence type="ECO:0000256" key="1">
    <source>
        <dbReference type="SAM" id="SignalP"/>
    </source>
</evidence>
<evidence type="ECO:0000313" key="3">
    <source>
        <dbReference type="Proteomes" id="UP000661607"/>
    </source>
</evidence>
<dbReference type="Proteomes" id="UP000661607">
    <property type="component" value="Unassembled WGS sequence"/>
</dbReference>
<accession>A0ABR9KCM5</accession>
<sequence length="152" mass="16357">MIAFATPKLAAALAALTLAATPSACAGVPAPESQNWCHLSAERPFVRLSPPSITGTASISCDKPVDSVQLTVYLQRQTKHGDYSMPPGMKRSVQTKDTPTRKMTATATYLQCYPVDDEVVWQTFATAKVTWRGQTKWQNDQALTAGAIVCPG</sequence>
<feature type="chain" id="PRO_5046383949" description="Ig-like domain-containing protein" evidence="1">
    <location>
        <begin position="27"/>
        <end position="152"/>
    </location>
</feature>
<reference evidence="2 3" key="1">
    <citation type="submission" date="2020-10" db="EMBL/GenBank/DDBJ databases">
        <title>Sequencing the genomes of 1000 actinobacteria strains.</title>
        <authorList>
            <person name="Klenk H.-P."/>
        </authorList>
    </citation>
    <scope>NUCLEOTIDE SEQUENCE [LARGE SCALE GENOMIC DNA]</scope>
    <source>
        <strain evidence="2 3">DSM 43748</strain>
    </source>
</reference>
<proteinExistence type="predicted"/>
<protein>
    <recommendedName>
        <fullName evidence="4">Ig-like domain-containing protein</fullName>
    </recommendedName>
</protein>
<dbReference type="RefSeq" id="WP_192774985.1">
    <property type="nucleotide sequence ID" value="NZ_BAAASY010000049.1"/>
</dbReference>
<dbReference type="EMBL" id="JADBEF010000001">
    <property type="protein sequence ID" value="MBE1559761.1"/>
    <property type="molecule type" value="Genomic_DNA"/>
</dbReference>
<comment type="caution">
    <text evidence="2">The sequence shown here is derived from an EMBL/GenBank/DDBJ whole genome shotgun (WGS) entry which is preliminary data.</text>
</comment>
<feature type="signal peptide" evidence="1">
    <location>
        <begin position="1"/>
        <end position="26"/>
    </location>
</feature>
<keyword evidence="3" id="KW-1185">Reference proteome</keyword>